<reference evidence="6 7" key="1">
    <citation type="journal article" date="2008" name="Int. J. Syst. Evol. Microbiol.">
        <title>Description of Roseateles aquatilis sp. nov. and Roseateles terrae sp. nov., in the class Betaproteobacteria, and emended description of the genus Roseateles.</title>
        <authorList>
            <person name="Gomila M."/>
            <person name="Bowien B."/>
            <person name="Falsen E."/>
            <person name="Moore E.R."/>
            <person name="Lalucat J."/>
        </authorList>
    </citation>
    <scope>NUCLEOTIDE SEQUENCE [LARGE SCALE GENOMIC DNA]</scope>
    <source>
        <strain evidence="6 7">CCUG 48205</strain>
    </source>
</reference>
<name>A0A246J1F0_9BURK</name>
<gene>
    <name evidence="6" type="ORF">CDN99_20895</name>
</gene>
<accession>A0A246J1F0</accession>
<comment type="caution">
    <text evidence="6">The sequence shown here is derived from an EMBL/GenBank/DDBJ whole genome shotgun (WGS) entry which is preliminary data.</text>
</comment>
<dbReference type="GO" id="GO:0046872">
    <property type="term" value="F:metal ion binding"/>
    <property type="evidence" value="ECO:0007669"/>
    <property type="project" value="UniProtKB-KW"/>
</dbReference>
<dbReference type="InterPro" id="IPR009056">
    <property type="entry name" value="Cyt_c-like_dom"/>
</dbReference>
<evidence type="ECO:0000256" key="1">
    <source>
        <dbReference type="ARBA" id="ARBA00022617"/>
    </source>
</evidence>
<feature type="domain" description="Cytochrome c" evidence="5">
    <location>
        <begin position="158"/>
        <end position="241"/>
    </location>
</feature>
<keyword evidence="7" id="KW-1185">Reference proteome</keyword>
<evidence type="ECO:0000259" key="5">
    <source>
        <dbReference type="PROSITE" id="PS51007"/>
    </source>
</evidence>
<evidence type="ECO:0000256" key="2">
    <source>
        <dbReference type="ARBA" id="ARBA00022723"/>
    </source>
</evidence>
<dbReference type="Proteomes" id="UP000197468">
    <property type="component" value="Unassembled WGS sequence"/>
</dbReference>
<keyword evidence="3 4" id="KW-0408">Iron</keyword>
<sequence length="251" mass="27267">MPPSAALRAPLGDKPGLAPLTVTVLEPHLARDGRMPEVRYVGFEAGAVLTRVLGAGWRAPGQELEFRALDGFVSRIPVERFAQHRAWLVTARADGRAFEVDNHLQGERQVPLGPYYLVWDNRASKALQAEGGALWPYQVTTVRVGPSSMRALLPGDLAATYAGAADLARTHCLSCHRVRGYGGDKMPLDLDVVVKGYDAATWRRWLLEPAAVRPGTTMPALAEGMPAAERAAIAQRLYDYLRALPPGTPAR</sequence>
<proteinExistence type="predicted"/>
<evidence type="ECO:0000313" key="6">
    <source>
        <dbReference type="EMBL" id="OWQ86292.1"/>
    </source>
</evidence>
<evidence type="ECO:0000313" key="7">
    <source>
        <dbReference type="Proteomes" id="UP000197468"/>
    </source>
</evidence>
<dbReference type="InterPro" id="IPR036909">
    <property type="entry name" value="Cyt_c-like_dom_sf"/>
</dbReference>
<organism evidence="6 7">
    <name type="scientific">Roseateles aquatilis</name>
    <dbReference type="NCBI Taxonomy" id="431061"/>
    <lineage>
        <taxon>Bacteria</taxon>
        <taxon>Pseudomonadati</taxon>
        <taxon>Pseudomonadota</taxon>
        <taxon>Betaproteobacteria</taxon>
        <taxon>Burkholderiales</taxon>
        <taxon>Sphaerotilaceae</taxon>
        <taxon>Roseateles</taxon>
    </lineage>
</organism>
<dbReference type="GO" id="GO:0009055">
    <property type="term" value="F:electron transfer activity"/>
    <property type="evidence" value="ECO:0007669"/>
    <property type="project" value="InterPro"/>
</dbReference>
<evidence type="ECO:0000256" key="3">
    <source>
        <dbReference type="ARBA" id="ARBA00023004"/>
    </source>
</evidence>
<dbReference type="AlphaFoldDB" id="A0A246J1F0"/>
<dbReference type="Gene3D" id="1.10.760.10">
    <property type="entry name" value="Cytochrome c-like domain"/>
    <property type="match status" value="1"/>
</dbReference>
<dbReference type="SUPFAM" id="SSF46626">
    <property type="entry name" value="Cytochrome c"/>
    <property type="match status" value="1"/>
</dbReference>
<evidence type="ECO:0000256" key="4">
    <source>
        <dbReference type="PROSITE-ProRule" id="PRU00433"/>
    </source>
</evidence>
<dbReference type="PROSITE" id="PS51007">
    <property type="entry name" value="CYTC"/>
    <property type="match status" value="1"/>
</dbReference>
<keyword evidence="1 4" id="KW-0349">Heme</keyword>
<protein>
    <recommendedName>
        <fullName evidence="5">Cytochrome c domain-containing protein</fullName>
    </recommendedName>
</protein>
<dbReference type="EMBL" id="NIOF01000011">
    <property type="protein sequence ID" value="OWQ86292.1"/>
    <property type="molecule type" value="Genomic_DNA"/>
</dbReference>
<dbReference type="GO" id="GO:0020037">
    <property type="term" value="F:heme binding"/>
    <property type="evidence" value="ECO:0007669"/>
    <property type="project" value="InterPro"/>
</dbReference>
<keyword evidence="2 4" id="KW-0479">Metal-binding</keyword>